<evidence type="ECO:0008006" key="3">
    <source>
        <dbReference type="Google" id="ProtNLM"/>
    </source>
</evidence>
<dbReference type="Gene3D" id="3.60.10.10">
    <property type="entry name" value="Endonuclease/exonuclease/phosphatase"/>
    <property type="match status" value="1"/>
</dbReference>
<dbReference type="InterPro" id="IPR036691">
    <property type="entry name" value="Endo/exonu/phosph_ase_sf"/>
</dbReference>
<reference evidence="1" key="1">
    <citation type="submission" date="2023-07" db="EMBL/GenBank/DDBJ databases">
        <title>Chromosome-level genome assembly of Artemia franciscana.</title>
        <authorList>
            <person name="Jo E."/>
        </authorList>
    </citation>
    <scope>NUCLEOTIDE SEQUENCE</scope>
    <source>
        <tissue evidence="1">Whole body</tissue>
    </source>
</reference>
<dbReference type="AlphaFoldDB" id="A0AA88LDG7"/>
<name>A0AA88LDG7_ARTSF</name>
<dbReference type="Proteomes" id="UP001187531">
    <property type="component" value="Unassembled WGS sequence"/>
</dbReference>
<gene>
    <name evidence="1" type="ORF">QYM36_006329</name>
</gene>
<dbReference type="SUPFAM" id="SSF56219">
    <property type="entry name" value="DNase I-like"/>
    <property type="match status" value="1"/>
</dbReference>
<sequence>MSELSKTEQVFRECEKFGLDIVAIQEARSKSTKALCPWKPVNERILNARFVSNHAKLSFIVCYTPANDADDNHKDEFNDNLQSVIDYIPLHDVNCIVGDLNAMFGQDISYRSEVMGHYGFNRLHKSHHQRIWSSTCPLVYGECFADRRYAL</sequence>
<evidence type="ECO:0000313" key="2">
    <source>
        <dbReference type="Proteomes" id="UP001187531"/>
    </source>
</evidence>
<proteinExistence type="predicted"/>
<organism evidence="1 2">
    <name type="scientific">Artemia franciscana</name>
    <name type="common">Brine shrimp</name>
    <name type="synonym">Artemia sanfranciscana</name>
    <dbReference type="NCBI Taxonomy" id="6661"/>
    <lineage>
        <taxon>Eukaryota</taxon>
        <taxon>Metazoa</taxon>
        <taxon>Ecdysozoa</taxon>
        <taxon>Arthropoda</taxon>
        <taxon>Crustacea</taxon>
        <taxon>Branchiopoda</taxon>
        <taxon>Anostraca</taxon>
        <taxon>Artemiidae</taxon>
        <taxon>Artemia</taxon>
    </lineage>
</organism>
<evidence type="ECO:0000313" key="1">
    <source>
        <dbReference type="EMBL" id="KAK2717510.1"/>
    </source>
</evidence>
<comment type="caution">
    <text evidence="1">The sequence shown here is derived from an EMBL/GenBank/DDBJ whole genome shotgun (WGS) entry which is preliminary data.</text>
</comment>
<accession>A0AA88LDG7</accession>
<dbReference type="EMBL" id="JAVRJZ010000010">
    <property type="protein sequence ID" value="KAK2717510.1"/>
    <property type="molecule type" value="Genomic_DNA"/>
</dbReference>
<keyword evidence="2" id="KW-1185">Reference proteome</keyword>
<protein>
    <recommendedName>
        <fullName evidence="3">Endonuclease/exonuclease/phosphatase domain-containing protein</fullName>
    </recommendedName>
</protein>